<dbReference type="Proteomes" id="UP000662747">
    <property type="component" value="Chromosome"/>
</dbReference>
<protein>
    <submittedName>
        <fullName evidence="1">Uncharacterized protein</fullName>
    </submittedName>
</protein>
<evidence type="ECO:0000313" key="1">
    <source>
        <dbReference type="EMBL" id="QSQ22289.1"/>
    </source>
</evidence>
<keyword evidence="2" id="KW-1185">Reference proteome</keyword>
<accession>A0ABX7NTT3</accession>
<name>A0ABX7NTT3_9BACT</name>
<sequence>MRNTWNSAVSGVAPHLARAAWLSHEYLRLRLHQFHEDVALGMGPTVEALASVVMLRREYVPLFGSLLKSNRDELLALADARTLDPARALALMQRVGSLVREHPLLKNDLEAALVAHAMH</sequence>
<evidence type="ECO:0000313" key="2">
    <source>
        <dbReference type="Proteomes" id="UP000662747"/>
    </source>
</evidence>
<organism evidence="1 2">
    <name type="scientific">Pyxidicoccus parkwayensis</name>
    <dbReference type="NCBI Taxonomy" id="2813578"/>
    <lineage>
        <taxon>Bacteria</taxon>
        <taxon>Pseudomonadati</taxon>
        <taxon>Myxococcota</taxon>
        <taxon>Myxococcia</taxon>
        <taxon>Myxococcales</taxon>
        <taxon>Cystobacterineae</taxon>
        <taxon>Myxococcaceae</taxon>
        <taxon>Pyxidicoccus</taxon>
    </lineage>
</organism>
<dbReference type="EMBL" id="CP071090">
    <property type="protein sequence ID" value="QSQ22289.1"/>
    <property type="molecule type" value="Genomic_DNA"/>
</dbReference>
<reference evidence="1 2" key="1">
    <citation type="submission" date="2021-02" db="EMBL/GenBank/DDBJ databases">
        <title>De Novo genome assembly of isolated myxobacteria.</title>
        <authorList>
            <person name="Stevens D.C."/>
        </authorList>
    </citation>
    <scope>NUCLEOTIDE SEQUENCE [LARGE SCALE GENOMIC DNA]</scope>
    <source>
        <strain evidence="2">SCPEA02</strain>
    </source>
</reference>
<proteinExistence type="predicted"/>
<gene>
    <name evidence="1" type="ORF">JY651_45405</name>
</gene>
<dbReference type="RefSeq" id="WP_206723866.1">
    <property type="nucleotide sequence ID" value="NZ_CP071090.1"/>
</dbReference>